<reference evidence="3" key="1">
    <citation type="journal article" date="2021" name="Proc. Natl. Acad. Sci. U.S.A.">
        <title>A Catalog of Tens of Thousands of Viruses from Human Metagenomes Reveals Hidden Associations with Chronic Diseases.</title>
        <authorList>
            <person name="Tisza M.J."/>
            <person name="Buck C.B."/>
        </authorList>
    </citation>
    <scope>NUCLEOTIDE SEQUENCE</scope>
    <source>
        <strain evidence="3">CtGMq5</strain>
    </source>
</reference>
<organism evidence="3">
    <name type="scientific">Siphoviridae sp. ctGMq5</name>
    <dbReference type="NCBI Taxonomy" id="2826220"/>
    <lineage>
        <taxon>Viruses</taxon>
        <taxon>Duplodnaviria</taxon>
        <taxon>Heunggongvirae</taxon>
        <taxon>Uroviricota</taxon>
        <taxon>Caudoviricetes</taxon>
    </lineage>
</organism>
<feature type="region of interest" description="Disordered" evidence="1">
    <location>
        <begin position="70"/>
        <end position="111"/>
    </location>
</feature>
<feature type="transmembrane region" description="Helical" evidence="2">
    <location>
        <begin position="12"/>
        <end position="33"/>
    </location>
</feature>
<accession>A0A8S5NNL4</accession>
<evidence type="ECO:0000313" key="3">
    <source>
        <dbReference type="EMBL" id="DAD95959.1"/>
    </source>
</evidence>
<keyword evidence="2" id="KW-0472">Membrane</keyword>
<feature type="compositionally biased region" description="Polar residues" evidence="1">
    <location>
        <begin position="102"/>
        <end position="111"/>
    </location>
</feature>
<protein>
    <submittedName>
        <fullName evidence="3">Uncharacterized protein</fullName>
    </submittedName>
</protein>
<keyword evidence="2" id="KW-1133">Transmembrane helix</keyword>
<keyword evidence="2" id="KW-0812">Transmembrane</keyword>
<name>A0A8S5NNL4_9CAUD</name>
<feature type="transmembrane region" description="Helical" evidence="2">
    <location>
        <begin position="45"/>
        <end position="65"/>
    </location>
</feature>
<feature type="compositionally biased region" description="Basic and acidic residues" evidence="1">
    <location>
        <begin position="70"/>
        <end position="84"/>
    </location>
</feature>
<evidence type="ECO:0000256" key="1">
    <source>
        <dbReference type="SAM" id="MobiDB-lite"/>
    </source>
</evidence>
<proteinExistence type="predicted"/>
<evidence type="ECO:0000256" key="2">
    <source>
        <dbReference type="SAM" id="Phobius"/>
    </source>
</evidence>
<dbReference type="EMBL" id="BK015206">
    <property type="protein sequence ID" value="DAD95959.1"/>
    <property type="molecule type" value="Genomic_DNA"/>
</dbReference>
<sequence>MIKRLKRAISKIGTLNIVLILVGSFFVWFNWQMILLYQECGSMPESYACAVVAATIGECGICGWIRTNKDKKQDRKWQKEDERKQRKNAASDNNEDYEGNPINPNETGGKG</sequence>